<evidence type="ECO:0000313" key="3">
    <source>
        <dbReference type="Proteomes" id="UP001515480"/>
    </source>
</evidence>
<comment type="caution">
    <text evidence="2">The sequence shown here is derived from an EMBL/GenBank/DDBJ whole genome shotgun (WGS) entry which is preliminary data.</text>
</comment>
<dbReference type="Gene3D" id="3.40.50.12370">
    <property type="match status" value="1"/>
</dbReference>
<organism evidence="2 3">
    <name type="scientific">Prymnesium parvum</name>
    <name type="common">Toxic golden alga</name>
    <dbReference type="NCBI Taxonomy" id="97485"/>
    <lineage>
        <taxon>Eukaryota</taxon>
        <taxon>Haptista</taxon>
        <taxon>Haptophyta</taxon>
        <taxon>Prymnesiophyceae</taxon>
        <taxon>Prymnesiales</taxon>
        <taxon>Prymnesiaceae</taxon>
        <taxon>Prymnesium</taxon>
    </lineage>
</organism>
<keyword evidence="3" id="KW-1185">Reference proteome</keyword>
<evidence type="ECO:0000313" key="2">
    <source>
        <dbReference type="EMBL" id="KAL1523925.1"/>
    </source>
</evidence>
<gene>
    <name evidence="2" type="ORF">AB1Y20_018841</name>
</gene>
<feature type="domain" description="UspA" evidence="1">
    <location>
        <begin position="191"/>
        <end position="316"/>
    </location>
</feature>
<reference evidence="2 3" key="1">
    <citation type="journal article" date="2024" name="Science">
        <title>Giant polyketide synthase enzymes in the biosynthesis of giant marine polyether toxins.</title>
        <authorList>
            <person name="Fallon T.R."/>
            <person name="Shende V.V."/>
            <person name="Wierzbicki I.H."/>
            <person name="Pendleton A.L."/>
            <person name="Watervoot N.F."/>
            <person name="Auber R.P."/>
            <person name="Gonzalez D.J."/>
            <person name="Wisecaver J.H."/>
            <person name="Moore B.S."/>
        </authorList>
    </citation>
    <scope>NUCLEOTIDE SEQUENCE [LARGE SCALE GENOMIC DNA]</scope>
    <source>
        <strain evidence="2 3">12B1</strain>
    </source>
</reference>
<dbReference type="SUPFAM" id="SSF52402">
    <property type="entry name" value="Adenine nucleotide alpha hydrolases-like"/>
    <property type="match status" value="1"/>
</dbReference>
<evidence type="ECO:0000259" key="1">
    <source>
        <dbReference type="Pfam" id="PF00582"/>
    </source>
</evidence>
<name>A0AB34JQV9_PRYPA</name>
<sequence length="329" mass="35988">MACSSKAITDADLKSPFKGESDCMWLVGMDSSKLAFRCLRLATMLMDVKSSKHHLLVVSIVDDDQKEDLTLQANCQEEARRCGLLMKNYAFKTMKRPDKWTVGEALIYFANKAAGYKARLVIGAQGMRGGDASKGAQAMDRIGSIASDCMSKVKVPLIVVKQPWGDIDGQRNALGRVMRCGRNGVPGLTFMCCVDGSAISNQIFAFTTSLLRPDDRFVALHVRKVARDVDGQNREAMVCTYYKQECAKVAFTFKGLKGTSFKVQPRNCNTVAEDILDAIEEEMVDVVVMGSVELSNPKNMHQVGSVCAHVAKHSTSAHVCIVKNVSLTG</sequence>
<dbReference type="AlphaFoldDB" id="A0AB34JQV9"/>
<proteinExistence type="predicted"/>
<dbReference type="InterPro" id="IPR006016">
    <property type="entry name" value="UspA"/>
</dbReference>
<accession>A0AB34JQV9</accession>
<dbReference type="EMBL" id="JBGBPQ010000005">
    <property type="protein sequence ID" value="KAL1523925.1"/>
    <property type="molecule type" value="Genomic_DNA"/>
</dbReference>
<protein>
    <recommendedName>
        <fullName evidence="1">UspA domain-containing protein</fullName>
    </recommendedName>
</protein>
<dbReference type="Proteomes" id="UP001515480">
    <property type="component" value="Unassembled WGS sequence"/>
</dbReference>
<dbReference type="Pfam" id="PF00582">
    <property type="entry name" value="Usp"/>
    <property type="match status" value="1"/>
</dbReference>